<reference evidence="5" key="1">
    <citation type="submission" date="2016-06" db="EMBL/GenBank/DDBJ databases">
        <title>Parallel loss of symbiosis genes in relatives of nitrogen-fixing non-legume Parasponia.</title>
        <authorList>
            <person name="Van Velzen R."/>
            <person name="Holmer R."/>
            <person name="Bu F."/>
            <person name="Rutten L."/>
            <person name="Van Zeijl A."/>
            <person name="Liu W."/>
            <person name="Santuari L."/>
            <person name="Cao Q."/>
            <person name="Sharma T."/>
            <person name="Shen D."/>
            <person name="Roswanjaya Y."/>
            <person name="Wardhani T."/>
            <person name="Kalhor M.S."/>
            <person name="Jansen J."/>
            <person name="Van den Hoogen J."/>
            <person name="Gungor B."/>
            <person name="Hartog M."/>
            <person name="Hontelez J."/>
            <person name="Verver J."/>
            <person name="Yang W.-C."/>
            <person name="Schijlen E."/>
            <person name="Repin R."/>
            <person name="Schilthuizen M."/>
            <person name="Schranz E."/>
            <person name="Heidstra R."/>
            <person name="Miyata K."/>
            <person name="Fedorova E."/>
            <person name="Kohlen W."/>
            <person name="Bisseling T."/>
            <person name="Smit S."/>
            <person name="Geurts R."/>
        </authorList>
    </citation>
    <scope>NUCLEOTIDE SEQUENCE [LARGE SCALE GENOMIC DNA]</scope>
    <source>
        <strain evidence="5">cv. RG33-2</strain>
    </source>
</reference>
<organism evidence="4 5">
    <name type="scientific">Trema orientale</name>
    <name type="common">Charcoal tree</name>
    <name type="synonym">Celtis orientalis</name>
    <dbReference type="NCBI Taxonomy" id="63057"/>
    <lineage>
        <taxon>Eukaryota</taxon>
        <taxon>Viridiplantae</taxon>
        <taxon>Streptophyta</taxon>
        <taxon>Embryophyta</taxon>
        <taxon>Tracheophyta</taxon>
        <taxon>Spermatophyta</taxon>
        <taxon>Magnoliopsida</taxon>
        <taxon>eudicotyledons</taxon>
        <taxon>Gunneridae</taxon>
        <taxon>Pentapetalae</taxon>
        <taxon>rosids</taxon>
        <taxon>fabids</taxon>
        <taxon>Rosales</taxon>
        <taxon>Cannabaceae</taxon>
        <taxon>Trema</taxon>
    </lineage>
</organism>
<dbReference type="AlphaFoldDB" id="A0A2P5DGG1"/>
<accession>A0A2P5DGG1</accession>
<dbReference type="OrthoDB" id="1717827at2759"/>
<dbReference type="InterPro" id="IPR011990">
    <property type="entry name" value="TPR-like_helical_dom_sf"/>
</dbReference>
<gene>
    <name evidence="4" type="ORF">TorRG33x02_251690</name>
</gene>
<dbReference type="EMBL" id="JXTC01000272">
    <property type="protein sequence ID" value="PON72371.1"/>
    <property type="molecule type" value="Genomic_DNA"/>
</dbReference>
<dbReference type="PANTHER" id="PTHR45717:SF8">
    <property type="entry name" value="OS01G0301000 PROTEIN"/>
    <property type="match status" value="1"/>
</dbReference>
<dbReference type="PANTHER" id="PTHR45717">
    <property type="entry name" value="OS12G0527900 PROTEIN"/>
    <property type="match status" value="1"/>
</dbReference>
<sequence>MSNHSPLSKNKYTYGTLLNCYCMGTMEHKALELFEKMDQMGFVSNSLPFTSIMSMYMKLGKPEKSYASFNDIVGVERVLDEIEKVDEDKSDWTIYSNLVAIYVKAGPFEKAKIALGKLEEKKMKPGTPLYPRVTNIGYLVILRALAKLNDVEGLMKYFEEWESGCTYYDMKLADTAIVAYLLRDKFKEAKLVFENANKRSKGPFFKAREKFMFFFLKNRQVDLALSYLDANVSEAKDERWHPSWALVAAFLNYIEEGKDVHTAENVLDVMRPFHCLSSNDYQSLLKVYIAAGKFAPEMHRRLEEDGIEISCENEELLQRVCPRQDYVGEMVLEMYNQGGESMAITSASE</sequence>
<dbReference type="NCBIfam" id="TIGR00756">
    <property type="entry name" value="PPR"/>
    <property type="match status" value="1"/>
</dbReference>
<dbReference type="GO" id="GO:0005739">
    <property type="term" value="C:mitochondrion"/>
    <property type="evidence" value="ECO:0007669"/>
    <property type="project" value="TreeGrafter"/>
</dbReference>
<dbReference type="Pfam" id="PF01535">
    <property type="entry name" value="PPR"/>
    <property type="match status" value="3"/>
</dbReference>
<dbReference type="Proteomes" id="UP000237000">
    <property type="component" value="Unassembled WGS sequence"/>
</dbReference>
<dbReference type="PROSITE" id="PS51375">
    <property type="entry name" value="PPR"/>
    <property type="match status" value="1"/>
</dbReference>
<evidence type="ECO:0000313" key="4">
    <source>
        <dbReference type="EMBL" id="PON72371.1"/>
    </source>
</evidence>
<dbReference type="STRING" id="63057.A0A2P5DGG1"/>
<evidence type="ECO:0000256" key="2">
    <source>
        <dbReference type="ARBA" id="ARBA00022737"/>
    </source>
</evidence>
<dbReference type="InParanoid" id="A0A2P5DGG1"/>
<protein>
    <submittedName>
        <fullName evidence="4">Tetratricopeptide-like helical domain containing protein</fullName>
    </submittedName>
</protein>
<comment type="similarity">
    <text evidence="1">Belongs to the PPR family. P subfamily.</text>
</comment>
<keyword evidence="2" id="KW-0677">Repeat</keyword>
<dbReference type="GO" id="GO:0003729">
    <property type="term" value="F:mRNA binding"/>
    <property type="evidence" value="ECO:0007669"/>
    <property type="project" value="UniProtKB-ARBA"/>
</dbReference>
<dbReference type="InterPro" id="IPR002885">
    <property type="entry name" value="PPR_rpt"/>
</dbReference>
<evidence type="ECO:0000313" key="5">
    <source>
        <dbReference type="Proteomes" id="UP000237000"/>
    </source>
</evidence>
<keyword evidence="5" id="KW-1185">Reference proteome</keyword>
<feature type="repeat" description="PPR" evidence="3">
    <location>
        <begin position="10"/>
        <end position="44"/>
    </location>
</feature>
<proteinExistence type="inferred from homology"/>
<name>A0A2P5DGG1_TREOI</name>
<dbReference type="Gene3D" id="1.25.40.10">
    <property type="entry name" value="Tetratricopeptide repeat domain"/>
    <property type="match status" value="1"/>
</dbReference>
<comment type="caution">
    <text evidence="4">The sequence shown here is derived from an EMBL/GenBank/DDBJ whole genome shotgun (WGS) entry which is preliminary data.</text>
</comment>
<evidence type="ECO:0000256" key="3">
    <source>
        <dbReference type="PROSITE-ProRule" id="PRU00708"/>
    </source>
</evidence>
<evidence type="ECO:0000256" key="1">
    <source>
        <dbReference type="ARBA" id="ARBA00007626"/>
    </source>
</evidence>
<feature type="non-terminal residue" evidence="4">
    <location>
        <position position="349"/>
    </location>
</feature>